<dbReference type="Proteomes" id="UP000187013">
    <property type="component" value="Unassembled WGS sequence"/>
</dbReference>
<evidence type="ECO:0000256" key="1">
    <source>
        <dbReference type="ARBA" id="ARBA00004496"/>
    </source>
</evidence>
<feature type="compositionally biased region" description="Low complexity" evidence="8">
    <location>
        <begin position="897"/>
        <end position="934"/>
    </location>
</feature>
<dbReference type="OrthoDB" id="18884at2759"/>
<dbReference type="GO" id="GO:0003743">
    <property type="term" value="F:translation initiation factor activity"/>
    <property type="evidence" value="ECO:0007669"/>
    <property type="project" value="UniProtKB-UniRule"/>
</dbReference>
<evidence type="ECO:0000256" key="8">
    <source>
        <dbReference type="SAM" id="MobiDB-lite"/>
    </source>
</evidence>
<feature type="compositionally biased region" description="Basic and acidic residues" evidence="8">
    <location>
        <begin position="523"/>
        <end position="535"/>
    </location>
</feature>
<dbReference type="Pfam" id="PF22591">
    <property type="entry name" value="eIF3a_PCI_TPR-like"/>
    <property type="match status" value="1"/>
</dbReference>
<dbReference type="SMART" id="SM00088">
    <property type="entry name" value="PINT"/>
    <property type="match status" value="1"/>
</dbReference>
<dbReference type="GO" id="GO:0001732">
    <property type="term" value="P:formation of cytoplasmic translation initiation complex"/>
    <property type="evidence" value="ECO:0007669"/>
    <property type="project" value="UniProtKB-UniRule"/>
</dbReference>
<feature type="region of interest" description="Disordered" evidence="8">
    <location>
        <begin position="503"/>
        <end position="549"/>
    </location>
</feature>
<feature type="compositionally biased region" description="Low complexity" evidence="8">
    <location>
        <begin position="962"/>
        <end position="971"/>
    </location>
</feature>
<keyword evidence="5 7" id="KW-0648">Protein biosynthesis</keyword>
<dbReference type="Gene3D" id="1.25.40.860">
    <property type="match status" value="2"/>
</dbReference>
<dbReference type="GO" id="GO:0071540">
    <property type="term" value="C:eukaryotic translation initiation factor 3 complex, eIF3e"/>
    <property type="evidence" value="ECO:0007669"/>
    <property type="project" value="TreeGrafter"/>
</dbReference>
<accession>A0A1Q3AJK5</accession>
<keyword evidence="3 7" id="KW-0396">Initiation factor</keyword>
<dbReference type="PANTHER" id="PTHR14005:SF0">
    <property type="entry name" value="EUKARYOTIC TRANSLATION INITIATION FACTOR 3 SUBUNIT A"/>
    <property type="match status" value="1"/>
</dbReference>
<dbReference type="GO" id="GO:0043614">
    <property type="term" value="C:multi-eIF complex"/>
    <property type="evidence" value="ECO:0007669"/>
    <property type="project" value="TreeGrafter"/>
</dbReference>
<dbReference type="EMBL" id="BDGX01000052">
    <property type="protein sequence ID" value="GAV55904.1"/>
    <property type="molecule type" value="Genomic_DNA"/>
</dbReference>
<dbReference type="InterPro" id="IPR054711">
    <property type="entry name" value="eIF3a_PCI_TPR-like"/>
</dbReference>
<dbReference type="InterPro" id="IPR000717">
    <property type="entry name" value="PCI_dom"/>
</dbReference>
<comment type="function">
    <text evidence="7">RNA-binding component of the eukaryotic translation initiation factor 3 (eIF-3) complex, which is involved in protein synthesis of a specialized repertoire of mRNAs and, together with other initiation factors, stimulates binding of mRNA and methionyl-tRNAi to the 40S ribosome. The eIF-3 complex specifically targets and initiates translation of a subset of mRNAs involved in cell proliferation.</text>
</comment>
<keyword evidence="6" id="KW-0175">Coiled coil</keyword>
<sequence>MAPPALRPENALKRADELISVDQHQAALQTLYEYITARRIRWAEPSTVEPIVFRFLELGVELKKGRLIKDGLHQYKKLIQGTPEGLVSVGAVARKYIDLVETKMASEQAKAQEIHREAEDEDLDGGVTPENLLLSVYKPDQSIGGFNDEAVTSWMKFTWESYRAVLDLLRNNSQLEITYSGVVNRSMNFCLKYKRKNEFKRLAEMLRQHLDAANYQQSKSGNNIVDLSDPDTLQRYLDQRFHLVNACVKLELWHEAFKAIDDVYHLMKMSTRPTKPSTLANYYENLARVFFVSGNQSLHTAAWEKFYKLYTTNKNATEDQLGNYASIILLSALAVQPDFLPTVGFDPQMRLNRLLDFETKRTRKDTIDSALREDVFKRVDADVKEFYEILEVKYDFNNIKEQLAQLLPKLEQKPYFNQYADSLKNVIIRKLLVSASQKYTTVSTDELYDAINLPSPLSMTYWDIEKGLLQAAIEDYISFSIDHASNTVTFAKDPFEIFASGAEETQETEQPEGEEELEDENAEGVKEDEHAGKEGEGDEAAGEPEPVVITRNTFIRNKLSQLSEKLQEEENFKDGSYLEKVKVARESLIKQTQEIIDNAKKYAEERAKKSHEQRQKNLASAAQNAEQDAELRQQRMLEEKAAIEAKMEEDAQRRLVERKKRELEALKEVELKKFIKEINDKGHAQINPDDAKNMDIADIRKIIVEQLSKDKKDLEERMNYSLKKLDHTERAFRKVELPALQKEAEAMSAADSTRREQLRAKIIQTAKEEHENKVADYGRLTGVFEDYRGLKTRLEKAHQDKVGNALAERRAAFEEARNARIEEVRHQRYEELLAKRKEEEATREREERVRKLLEERKKQDAPRENDEAAFKGQQQPQTQPPKPSGAPLTYAEKLKAKQAAAAAGNANGGAAPAKAPAPSTPAPAATPVASTSNPFGAAKPRSKEDLDRVAQRQREMEEAAAKKQQSAPAPSSTEQKPKAGMTFAERMRAKRAGAQK</sequence>
<feature type="domain" description="PCI" evidence="9">
    <location>
        <begin position="298"/>
        <end position="495"/>
    </location>
</feature>
<dbReference type="AlphaFoldDB" id="A0A1Q3AJK5"/>
<evidence type="ECO:0000259" key="9">
    <source>
        <dbReference type="PROSITE" id="PS50250"/>
    </source>
</evidence>
<comment type="subunit">
    <text evidence="7">Component of the eukaryotic translation initiation factor 3 (eIF-3) complex.</text>
</comment>
<feature type="compositionally biased region" description="Basic and acidic residues" evidence="8">
    <location>
        <begin position="941"/>
        <end position="961"/>
    </location>
</feature>
<keyword evidence="4 7" id="KW-0694">RNA-binding</keyword>
<dbReference type="GO" id="GO:0002188">
    <property type="term" value="P:translation reinitiation"/>
    <property type="evidence" value="ECO:0007669"/>
    <property type="project" value="TreeGrafter"/>
</dbReference>
<keyword evidence="2 7" id="KW-0963">Cytoplasm</keyword>
<dbReference type="GO" id="GO:0033290">
    <property type="term" value="C:eukaryotic 48S preinitiation complex"/>
    <property type="evidence" value="ECO:0007669"/>
    <property type="project" value="UniProtKB-UniRule"/>
</dbReference>
<dbReference type="Gene3D" id="4.10.860.10">
    <property type="entry name" value="UVR domain"/>
    <property type="match status" value="1"/>
</dbReference>
<dbReference type="InterPro" id="IPR027512">
    <property type="entry name" value="EIF3A"/>
</dbReference>
<feature type="region of interest" description="Disordered" evidence="8">
    <location>
        <begin position="833"/>
        <end position="996"/>
    </location>
</feature>
<name>A0A1Q3AJK5_ZYGRO</name>
<dbReference type="Pfam" id="PF01399">
    <property type="entry name" value="PCI"/>
    <property type="match status" value="1"/>
</dbReference>
<comment type="similarity">
    <text evidence="7">Belongs to the eIF-3 subunit A family.</text>
</comment>
<evidence type="ECO:0000256" key="6">
    <source>
        <dbReference type="ARBA" id="ARBA00023054"/>
    </source>
</evidence>
<feature type="compositionally biased region" description="Acidic residues" evidence="8">
    <location>
        <begin position="504"/>
        <end position="522"/>
    </location>
</feature>
<feature type="compositionally biased region" description="Polar residues" evidence="8">
    <location>
        <begin position="616"/>
        <end position="626"/>
    </location>
</feature>
<evidence type="ECO:0000256" key="5">
    <source>
        <dbReference type="ARBA" id="ARBA00022917"/>
    </source>
</evidence>
<dbReference type="GO" id="GO:0016282">
    <property type="term" value="C:eukaryotic 43S preinitiation complex"/>
    <property type="evidence" value="ECO:0007669"/>
    <property type="project" value="UniProtKB-UniRule"/>
</dbReference>
<dbReference type="FunFam" id="4.10.860.10:FF:000001">
    <property type="entry name" value="Eukaryotic translation initiation factor 3 subunit A"/>
    <property type="match status" value="1"/>
</dbReference>
<dbReference type="PROSITE" id="PS50250">
    <property type="entry name" value="PCI"/>
    <property type="match status" value="1"/>
</dbReference>
<gene>
    <name evidence="7" type="primary">TIF32</name>
    <name evidence="10" type="ORF">ZYGR_0AZ00750</name>
</gene>
<comment type="caution">
    <text evidence="10">The sequence shown here is derived from an EMBL/GenBank/DDBJ whole genome shotgun (WGS) entry which is preliminary data.</text>
</comment>
<comment type="subcellular location">
    <subcellularLocation>
        <location evidence="1 7">Cytoplasm</location>
    </subcellularLocation>
</comment>
<evidence type="ECO:0000313" key="10">
    <source>
        <dbReference type="EMBL" id="GAV55904.1"/>
    </source>
</evidence>
<reference evidence="10 11" key="1">
    <citation type="submission" date="2016-08" db="EMBL/GenBank/DDBJ databases">
        <title>Draft genome sequence of allopolyploid Zygosaccharomyces rouxii.</title>
        <authorList>
            <person name="Watanabe J."/>
            <person name="Uehara K."/>
            <person name="Mogi Y."/>
            <person name="Tsukioka Y."/>
        </authorList>
    </citation>
    <scope>NUCLEOTIDE SEQUENCE [LARGE SCALE GENOMIC DNA]</scope>
    <source>
        <strain evidence="10 11">NBRC 110957</strain>
    </source>
</reference>
<organism evidence="10 11">
    <name type="scientific">Zygosaccharomyces rouxii</name>
    <dbReference type="NCBI Taxonomy" id="4956"/>
    <lineage>
        <taxon>Eukaryota</taxon>
        <taxon>Fungi</taxon>
        <taxon>Dikarya</taxon>
        <taxon>Ascomycota</taxon>
        <taxon>Saccharomycotina</taxon>
        <taxon>Saccharomycetes</taxon>
        <taxon>Saccharomycetales</taxon>
        <taxon>Saccharomycetaceae</taxon>
        <taxon>Zygosaccharomyces</taxon>
    </lineage>
</organism>
<feature type="region of interest" description="Disordered" evidence="8">
    <location>
        <begin position="604"/>
        <end position="634"/>
    </location>
</feature>
<evidence type="ECO:0000313" key="11">
    <source>
        <dbReference type="Proteomes" id="UP000187013"/>
    </source>
</evidence>
<protein>
    <recommendedName>
        <fullName evidence="7">Eukaryotic translation initiation factor 3 subunit A</fullName>
        <shortName evidence="7">eIF3a</shortName>
    </recommendedName>
    <alternativeName>
        <fullName evidence="7">Eukaryotic translation initiation factor 3 110 kDa subunit homolog</fullName>
        <shortName evidence="7">eIF3 p110</shortName>
    </alternativeName>
    <alternativeName>
        <fullName evidence="7">Translation initiation factor eIF3, p110 subunit homolog</fullName>
    </alternativeName>
</protein>
<evidence type="ECO:0000256" key="2">
    <source>
        <dbReference type="ARBA" id="ARBA00022490"/>
    </source>
</evidence>
<evidence type="ECO:0000256" key="4">
    <source>
        <dbReference type="ARBA" id="ARBA00022884"/>
    </source>
</evidence>
<feature type="compositionally biased region" description="Basic and acidic residues" evidence="8">
    <location>
        <begin position="604"/>
        <end position="615"/>
    </location>
</feature>
<dbReference type="PANTHER" id="PTHR14005">
    <property type="entry name" value="EUKARYOTIC TRANSLATION INITIATION FACTOR 3, THETA SUBUNIT"/>
    <property type="match status" value="1"/>
</dbReference>
<evidence type="ECO:0000256" key="3">
    <source>
        <dbReference type="ARBA" id="ARBA00022540"/>
    </source>
</evidence>
<evidence type="ECO:0000256" key="7">
    <source>
        <dbReference type="HAMAP-Rule" id="MF_03000"/>
    </source>
</evidence>
<feature type="compositionally biased region" description="Basic and acidic residues" evidence="8">
    <location>
        <begin position="833"/>
        <end position="869"/>
    </location>
</feature>
<dbReference type="HAMAP" id="MF_03000">
    <property type="entry name" value="eIF3a"/>
    <property type="match status" value="1"/>
</dbReference>
<dbReference type="GO" id="GO:0071541">
    <property type="term" value="C:eukaryotic translation initiation factor 3 complex, eIF3m"/>
    <property type="evidence" value="ECO:0007669"/>
    <property type="project" value="TreeGrafter"/>
</dbReference>
<dbReference type="GO" id="GO:0003729">
    <property type="term" value="F:mRNA binding"/>
    <property type="evidence" value="ECO:0007669"/>
    <property type="project" value="TreeGrafter"/>
</dbReference>
<proteinExistence type="inferred from homology"/>